<name>A0A953J9T2_9BACT</name>
<feature type="domain" description="AAA" evidence="1">
    <location>
        <begin position="37"/>
        <end position="172"/>
    </location>
</feature>
<dbReference type="PANTHER" id="PTHR33295:SF8">
    <property type="entry name" value="AAA+ ATPASE DOMAIN-CONTAINING PROTEIN"/>
    <property type="match status" value="1"/>
</dbReference>
<dbReference type="EMBL" id="JAIOIV010000015">
    <property type="protein sequence ID" value="MBZ0154914.1"/>
    <property type="molecule type" value="Genomic_DNA"/>
</dbReference>
<evidence type="ECO:0000259" key="1">
    <source>
        <dbReference type="Pfam" id="PF13173"/>
    </source>
</evidence>
<dbReference type="PANTHER" id="PTHR33295">
    <property type="entry name" value="ATPASE"/>
    <property type="match status" value="1"/>
</dbReference>
<dbReference type="AlphaFoldDB" id="A0A953J9T2"/>
<gene>
    <name evidence="3" type="ORF">K8I29_01705</name>
</gene>
<reference evidence="3" key="2">
    <citation type="submission" date="2021-08" db="EMBL/GenBank/DDBJ databases">
        <authorList>
            <person name="Dalcin Martins P."/>
        </authorList>
    </citation>
    <scope>NUCLEOTIDE SEQUENCE</scope>
    <source>
        <strain evidence="3">MAG_39</strain>
    </source>
</reference>
<protein>
    <submittedName>
        <fullName evidence="3">ATP-binding protein</fullName>
    </submittedName>
</protein>
<accession>A0A953J9T2</accession>
<feature type="domain" description="DUF4143" evidence="2">
    <location>
        <begin position="232"/>
        <end position="382"/>
    </location>
</feature>
<sequence>MEGQFRNLIRQKIMDSLAATVAPFTRRDIRLPGVKGKAVAVIGMRRTGKTTFLWQIVSDRLAKGTGREGLLYFSFEDERLADMTAADLHLVVEEYYRLHPEWRDQRKAVFLLDEIQVVRGWETFVRRLLDTEQVELFLSGSSARLLSREVATSMRGRAMEALVHPFSFREYLRHFGREPERDLDRLTKAARSRIEKDLREYLIRGGFPEAVDVAPRDRFELLRGYVDTALLRDVIERHAVSHPVALRWMVRHLLGNAAGPFSVNKFHGDLRSQGIPVAKDTLHAYLSYLEDAFLIRTVAISSASARRRMVNPRKVYPMDPALIPVFDRTGRANLGHALETCVLLELERRGTEIAYVRTSEGYEVDFLARYPDNHQELIQVCADLSDPATRQREIRALQEAAREYPRAAPHLVSLEPEVPADMPPGITVHSATAWLLSRGEE</sequence>
<keyword evidence="3" id="KW-0067">ATP-binding</keyword>
<evidence type="ECO:0000313" key="3">
    <source>
        <dbReference type="EMBL" id="MBZ0154914.1"/>
    </source>
</evidence>
<dbReference type="SUPFAM" id="SSF52540">
    <property type="entry name" value="P-loop containing nucleoside triphosphate hydrolases"/>
    <property type="match status" value="1"/>
</dbReference>
<keyword evidence="3" id="KW-0547">Nucleotide-binding</keyword>
<comment type="caution">
    <text evidence="3">The sequence shown here is derived from an EMBL/GenBank/DDBJ whole genome shotgun (WGS) entry which is preliminary data.</text>
</comment>
<proteinExistence type="predicted"/>
<dbReference type="InterPro" id="IPR027417">
    <property type="entry name" value="P-loop_NTPase"/>
</dbReference>
<evidence type="ECO:0000259" key="2">
    <source>
        <dbReference type="Pfam" id="PF13635"/>
    </source>
</evidence>
<dbReference type="Pfam" id="PF13173">
    <property type="entry name" value="AAA_14"/>
    <property type="match status" value="1"/>
</dbReference>
<dbReference type="Proteomes" id="UP000705867">
    <property type="component" value="Unassembled WGS sequence"/>
</dbReference>
<dbReference type="InterPro" id="IPR041682">
    <property type="entry name" value="AAA_14"/>
</dbReference>
<dbReference type="GO" id="GO:0005524">
    <property type="term" value="F:ATP binding"/>
    <property type="evidence" value="ECO:0007669"/>
    <property type="project" value="UniProtKB-KW"/>
</dbReference>
<dbReference type="InterPro" id="IPR025420">
    <property type="entry name" value="DUF4143"/>
</dbReference>
<evidence type="ECO:0000313" key="4">
    <source>
        <dbReference type="Proteomes" id="UP000705867"/>
    </source>
</evidence>
<organism evidence="3 4">
    <name type="scientific">Candidatus Nitrobium versatile</name>
    <dbReference type="NCBI Taxonomy" id="2884831"/>
    <lineage>
        <taxon>Bacteria</taxon>
        <taxon>Pseudomonadati</taxon>
        <taxon>Nitrospirota</taxon>
        <taxon>Nitrospiria</taxon>
        <taxon>Nitrospirales</taxon>
        <taxon>Nitrospiraceae</taxon>
        <taxon>Candidatus Nitrobium</taxon>
    </lineage>
</organism>
<dbReference type="Pfam" id="PF13635">
    <property type="entry name" value="DUF4143"/>
    <property type="match status" value="1"/>
</dbReference>
<reference evidence="3" key="1">
    <citation type="journal article" date="2021" name="bioRxiv">
        <title>Unraveling nitrogen, sulfur and carbon metabolic pathways and microbial community transcriptional responses to substrate deprivation and toxicity stresses in a bioreactor mimicking anoxic brackish coastal sediment conditions.</title>
        <authorList>
            <person name="Martins P.D."/>
            <person name="Echeveste M.J."/>
            <person name="Arshad A."/>
            <person name="Kurth J."/>
            <person name="Ouboter H."/>
            <person name="Jetten M.S.M."/>
            <person name="Welte C.U."/>
        </authorList>
    </citation>
    <scope>NUCLEOTIDE SEQUENCE</scope>
    <source>
        <strain evidence="3">MAG_39</strain>
    </source>
</reference>